<evidence type="ECO:0000256" key="3">
    <source>
        <dbReference type="ARBA" id="ARBA00022679"/>
    </source>
</evidence>
<dbReference type="Pfam" id="PF08275">
    <property type="entry name" value="DNAG_N"/>
    <property type="match status" value="1"/>
</dbReference>
<dbReference type="Pfam" id="PF01807">
    <property type="entry name" value="Zn_ribbon_DnaG"/>
    <property type="match status" value="1"/>
</dbReference>
<dbReference type="CDD" id="cd03364">
    <property type="entry name" value="TOPRIM_DnaG_primases"/>
    <property type="match status" value="1"/>
</dbReference>
<sequence length="655" mass="72608">MITDEDRERVRAATDLVELVQETVELKPRGREFWCCCPFHGEKTPSFHIIPATQVWHCFGCGEGGDVFSYVMKRENLNFPDSIRYLADRAGIEIHEVGSERPSGSKRARLLEVTDEARSFYQMMLMRGKDGLGRAYCAERGLSAEICRKYRLGYAPGRGALVAHLSSLGFTPREMQDADVALSRRGGLTDRFFNRLIFPIFDEQDRAIGFGGRIIGEGQPKYLNTAETSLFHKKRNLYGFNWAKEHIVAQDEAIVVEGYTDAIACWESGIGNVVATLGTALTESHVKALTRFAKRIVYLFDGDAAGQRAAERAIQFIEEADLDLRCVILPDDLDPNDFIHERGGSALQELIADAMPLMDYVFSRLEDRVDVSTPGGRAHALEEGLRLIYPLRSSYLIDSYYVRIADRLGVDADLVRQAAPRVFREVGQAEARAQERERRSEQARRSRETFAPNEYPSKPIDSSFGTYPEDPAYSDSSHTDAAGTVAYGGGLSGAVLTDVERRALACERELLTMLTTYPDYLRPFSDQIGSVSWIDPRGEAIAWAVLACPEGTDPAAAMEAARAVCPEAAELVSAGTISGTSAHPTDTTIAFLLDTLELYTVRRLIRAAQGRLRTDASLDADTRRSLTIEATQLAAKARELKRKIEEVADPFKGSS</sequence>
<dbReference type="InterPro" id="IPR050219">
    <property type="entry name" value="DnaG_primase"/>
</dbReference>
<dbReference type="Pfam" id="PF13155">
    <property type="entry name" value="Toprim_2"/>
    <property type="match status" value="1"/>
</dbReference>
<keyword evidence="4 12" id="KW-0548">Nucleotidyltransferase</keyword>
<dbReference type="InterPro" id="IPR006171">
    <property type="entry name" value="TOPRIM_dom"/>
</dbReference>
<gene>
    <name evidence="12 16" type="primary">dnaG</name>
    <name evidence="16" type="ORF">K6V98_06280</name>
</gene>
<dbReference type="InterPro" id="IPR019475">
    <property type="entry name" value="DNA_primase_DnaB-bd"/>
</dbReference>
<dbReference type="Pfam" id="PF10410">
    <property type="entry name" value="DnaB_bind"/>
    <property type="match status" value="1"/>
</dbReference>
<dbReference type="PROSITE" id="PS50880">
    <property type="entry name" value="TOPRIM"/>
    <property type="match status" value="1"/>
</dbReference>
<evidence type="ECO:0000256" key="2">
    <source>
        <dbReference type="ARBA" id="ARBA00022515"/>
    </source>
</evidence>
<dbReference type="Gene3D" id="3.90.580.10">
    <property type="entry name" value="Zinc finger, CHC2-type domain"/>
    <property type="match status" value="1"/>
</dbReference>
<proteinExistence type="inferred from homology"/>
<evidence type="ECO:0000256" key="14">
    <source>
        <dbReference type="SAM" id="MobiDB-lite"/>
    </source>
</evidence>
<dbReference type="InterPro" id="IPR037068">
    <property type="entry name" value="DNA_primase_core_N_sf"/>
</dbReference>
<keyword evidence="8 12" id="KW-0862">Zinc</keyword>
<keyword evidence="7 12" id="KW-0863">Zinc-finger</keyword>
<evidence type="ECO:0000256" key="1">
    <source>
        <dbReference type="ARBA" id="ARBA00022478"/>
    </source>
</evidence>
<keyword evidence="1 12" id="KW-0240">DNA-directed RNA polymerase</keyword>
<evidence type="ECO:0000313" key="16">
    <source>
        <dbReference type="EMBL" id="MBY4797952.1"/>
    </source>
</evidence>
<evidence type="ECO:0000256" key="8">
    <source>
        <dbReference type="ARBA" id="ARBA00022833"/>
    </source>
</evidence>
<evidence type="ECO:0000256" key="10">
    <source>
        <dbReference type="ARBA" id="ARBA00023125"/>
    </source>
</evidence>
<keyword evidence="3 12" id="KW-0808">Transferase</keyword>
<comment type="cofactor">
    <cofactor evidence="12 13">
        <name>Zn(2+)</name>
        <dbReference type="ChEBI" id="CHEBI:29105"/>
    </cofactor>
    <text evidence="12 13">Binds 1 zinc ion per monomer.</text>
</comment>
<dbReference type="InterPro" id="IPR006295">
    <property type="entry name" value="DNA_primase_DnaG"/>
</dbReference>
<comment type="function">
    <text evidence="12 13">RNA polymerase that catalyzes the synthesis of short RNA molecules used as primers for DNA polymerase during DNA replication.</text>
</comment>
<keyword evidence="17" id="KW-1185">Reference proteome</keyword>
<accession>A0ABS7MKQ5</accession>
<keyword evidence="2 12" id="KW-0639">Primosome</keyword>
<evidence type="ECO:0000256" key="12">
    <source>
        <dbReference type="HAMAP-Rule" id="MF_00974"/>
    </source>
</evidence>
<comment type="catalytic activity">
    <reaction evidence="12">
        <text>ssDNA + n NTP = ssDNA/pppN(pN)n-1 hybrid + (n-1) diphosphate.</text>
        <dbReference type="EC" id="2.7.7.101"/>
    </reaction>
</comment>
<keyword evidence="9" id="KW-0460">Magnesium</keyword>
<evidence type="ECO:0000256" key="6">
    <source>
        <dbReference type="ARBA" id="ARBA00022723"/>
    </source>
</evidence>
<dbReference type="InterPro" id="IPR013264">
    <property type="entry name" value="DNAG_N"/>
</dbReference>
<evidence type="ECO:0000256" key="13">
    <source>
        <dbReference type="PIRNR" id="PIRNR002811"/>
    </source>
</evidence>
<evidence type="ECO:0000256" key="11">
    <source>
        <dbReference type="ARBA" id="ARBA00023163"/>
    </source>
</evidence>
<evidence type="ECO:0000256" key="4">
    <source>
        <dbReference type="ARBA" id="ARBA00022695"/>
    </source>
</evidence>
<dbReference type="SUPFAM" id="SSF56731">
    <property type="entry name" value="DNA primase core"/>
    <property type="match status" value="1"/>
</dbReference>
<dbReference type="HAMAP" id="MF_00974">
    <property type="entry name" value="DNA_primase_DnaG"/>
    <property type="match status" value="1"/>
</dbReference>
<dbReference type="InterPro" id="IPR030846">
    <property type="entry name" value="DnaG_bac"/>
</dbReference>
<dbReference type="SMART" id="SM00493">
    <property type="entry name" value="TOPRIM"/>
    <property type="match status" value="1"/>
</dbReference>
<dbReference type="PANTHER" id="PTHR30313">
    <property type="entry name" value="DNA PRIMASE"/>
    <property type="match status" value="1"/>
</dbReference>
<dbReference type="SMART" id="SM00400">
    <property type="entry name" value="ZnF_CHCC"/>
    <property type="match status" value="1"/>
</dbReference>
<comment type="subunit">
    <text evidence="12">Monomer. Interacts with DnaB.</text>
</comment>
<dbReference type="Gene3D" id="3.90.980.10">
    <property type="entry name" value="DNA primase, catalytic core, N-terminal domain"/>
    <property type="match status" value="1"/>
</dbReference>
<dbReference type="Gene3D" id="3.40.1360.10">
    <property type="match status" value="1"/>
</dbReference>
<evidence type="ECO:0000259" key="15">
    <source>
        <dbReference type="PROSITE" id="PS50880"/>
    </source>
</evidence>
<dbReference type="RefSeq" id="WP_222199674.1">
    <property type="nucleotide sequence ID" value="NZ_JAIMFO010000007.1"/>
</dbReference>
<dbReference type="PIRSF" id="PIRSF002811">
    <property type="entry name" value="DnaG"/>
    <property type="match status" value="1"/>
</dbReference>
<dbReference type="PANTHER" id="PTHR30313:SF2">
    <property type="entry name" value="DNA PRIMASE"/>
    <property type="match status" value="1"/>
</dbReference>
<keyword evidence="6 12" id="KW-0479">Metal-binding</keyword>
<keyword evidence="5 12" id="KW-0235">DNA replication</keyword>
<evidence type="ECO:0000256" key="7">
    <source>
        <dbReference type="ARBA" id="ARBA00022771"/>
    </source>
</evidence>
<dbReference type="Proteomes" id="UP000700908">
    <property type="component" value="Unassembled WGS sequence"/>
</dbReference>
<comment type="caution">
    <text evidence="16">The sequence shown here is derived from an EMBL/GenBank/DDBJ whole genome shotgun (WGS) entry which is preliminary data.</text>
</comment>
<comment type="similarity">
    <text evidence="12 13">Belongs to the DnaG primase family.</text>
</comment>
<dbReference type="EMBL" id="JAIMFO010000007">
    <property type="protein sequence ID" value="MBY4797952.1"/>
    <property type="molecule type" value="Genomic_DNA"/>
</dbReference>
<dbReference type="EC" id="2.7.7.101" evidence="12"/>
<comment type="domain">
    <text evidence="12">Contains an N-terminal zinc-binding domain, a central core domain that contains the primase activity, and a C-terminal DnaB-binding domain.</text>
</comment>
<keyword evidence="10 12" id="KW-0238">DNA-binding</keyword>
<dbReference type="InterPro" id="IPR002694">
    <property type="entry name" value="Znf_CHC2"/>
</dbReference>
<feature type="domain" description="Toprim" evidence="15">
    <location>
        <begin position="251"/>
        <end position="332"/>
    </location>
</feature>
<organism evidence="16 17">
    <name type="scientific">Collinsella ureilytica</name>
    <dbReference type="NCBI Taxonomy" id="2869515"/>
    <lineage>
        <taxon>Bacteria</taxon>
        <taxon>Bacillati</taxon>
        <taxon>Actinomycetota</taxon>
        <taxon>Coriobacteriia</taxon>
        <taxon>Coriobacteriales</taxon>
        <taxon>Coriobacteriaceae</taxon>
        <taxon>Collinsella</taxon>
    </lineage>
</organism>
<evidence type="ECO:0000256" key="9">
    <source>
        <dbReference type="ARBA" id="ARBA00022842"/>
    </source>
</evidence>
<feature type="zinc finger region" description="CHC2-type" evidence="12">
    <location>
        <begin position="37"/>
        <end position="61"/>
    </location>
</feature>
<reference evidence="16 17" key="1">
    <citation type="submission" date="2021-08" db="EMBL/GenBank/DDBJ databases">
        <title>Collinsella faecalis sp. nov. isolated from swine faeces.</title>
        <authorList>
            <person name="Oh B.S."/>
            <person name="Lee J.H."/>
        </authorList>
    </citation>
    <scope>NUCLEOTIDE SEQUENCE [LARGE SCALE GENOMIC DNA]</scope>
    <source>
        <strain evidence="16 17">AGMB00827</strain>
    </source>
</reference>
<dbReference type="InterPro" id="IPR034151">
    <property type="entry name" value="TOPRIM_DnaG_bac"/>
</dbReference>
<dbReference type="NCBIfam" id="TIGR01391">
    <property type="entry name" value="dnaG"/>
    <property type="match status" value="1"/>
</dbReference>
<feature type="region of interest" description="Disordered" evidence="14">
    <location>
        <begin position="427"/>
        <end position="478"/>
    </location>
</feature>
<evidence type="ECO:0000313" key="17">
    <source>
        <dbReference type="Proteomes" id="UP000700908"/>
    </source>
</evidence>
<dbReference type="SUPFAM" id="SSF57783">
    <property type="entry name" value="Zinc beta-ribbon"/>
    <property type="match status" value="1"/>
</dbReference>
<name>A0ABS7MKQ5_9ACTN</name>
<keyword evidence="11 12" id="KW-0804">Transcription</keyword>
<protein>
    <recommendedName>
        <fullName evidence="12 13">DNA primase</fullName>
        <ecNumber evidence="12">2.7.7.101</ecNumber>
    </recommendedName>
</protein>
<dbReference type="InterPro" id="IPR036977">
    <property type="entry name" value="DNA_primase_Znf_CHC2"/>
</dbReference>
<feature type="compositionally biased region" description="Basic and acidic residues" evidence="14">
    <location>
        <begin position="432"/>
        <end position="448"/>
    </location>
</feature>
<evidence type="ECO:0000256" key="5">
    <source>
        <dbReference type="ARBA" id="ARBA00022705"/>
    </source>
</evidence>